<dbReference type="EMBL" id="BMAO01008727">
    <property type="protein sequence ID" value="GFR25881.1"/>
    <property type="molecule type" value="Genomic_DNA"/>
</dbReference>
<proteinExistence type="predicted"/>
<accession>A0A8X6K102</accession>
<dbReference type="AlphaFoldDB" id="A0A8X6K102"/>
<reference evidence="1" key="1">
    <citation type="submission" date="2020-07" db="EMBL/GenBank/DDBJ databases">
        <title>Multicomponent nature underlies the extraordinary mechanical properties of spider dragline silk.</title>
        <authorList>
            <person name="Kono N."/>
            <person name="Nakamura H."/>
            <person name="Mori M."/>
            <person name="Yoshida Y."/>
            <person name="Ohtoshi R."/>
            <person name="Malay A.D."/>
            <person name="Moran D.A.P."/>
            <person name="Tomita M."/>
            <person name="Numata K."/>
            <person name="Arakawa K."/>
        </authorList>
    </citation>
    <scope>NUCLEOTIDE SEQUENCE</scope>
</reference>
<protein>
    <submittedName>
        <fullName evidence="1">Uncharacterized protein</fullName>
    </submittedName>
</protein>
<evidence type="ECO:0000313" key="2">
    <source>
        <dbReference type="Proteomes" id="UP000887116"/>
    </source>
</evidence>
<gene>
    <name evidence="1" type="ORF">TNCT_613061</name>
</gene>
<comment type="caution">
    <text evidence="1">The sequence shown here is derived from an EMBL/GenBank/DDBJ whole genome shotgun (WGS) entry which is preliminary data.</text>
</comment>
<evidence type="ECO:0000313" key="1">
    <source>
        <dbReference type="EMBL" id="GFR25881.1"/>
    </source>
</evidence>
<organism evidence="1 2">
    <name type="scientific">Trichonephila clavata</name>
    <name type="common">Joro spider</name>
    <name type="synonym">Nephila clavata</name>
    <dbReference type="NCBI Taxonomy" id="2740835"/>
    <lineage>
        <taxon>Eukaryota</taxon>
        <taxon>Metazoa</taxon>
        <taxon>Ecdysozoa</taxon>
        <taxon>Arthropoda</taxon>
        <taxon>Chelicerata</taxon>
        <taxon>Arachnida</taxon>
        <taxon>Araneae</taxon>
        <taxon>Araneomorphae</taxon>
        <taxon>Entelegynae</taxon>
        <taxon>Araneoidea</taxon>
        <taxon>Nephilidae</taxon>
        <taxon>Trichonephila</taxon>
    </lineage>
</organism>
<sequence>MFQAFVSVISFDTESLYPIGKHTPNNARALSLLCRCLGVEKVHLMQESPKIGSGGESRRKVKRKKRIFLRRDRVVAAVRIPVTTVN</sequence>
<dbReference type="Proteomes" id="UP000887116">
    <property type="component" value="Unassembled WGS sequence"/>
</dbReference>
<keyword evidence="2" id="KW-1185">Reference proteome</keyword>
<name>A0A8X6K102_TRICU</name>